<feature type="domain" description="Aminoacyl-transfer RNA synthetases class-II family profile" evidence="7">
    <location>
        <begin position="139"/>
        <end position="433"/>
    </location>
</feature>
<reference evidence="8 9" key="1">
    <citation type="journal article" date="2015" name="Nature">
        <title>rRNA introns, odd ribosomes, and small enigmatic genomes across a large radiation of phyla.</title>
        <authorList>
            <person name="Brown C.T."/>
            <person name="Hug L.A."/>
            <person name="Thomas B.C."/>
            <person name="Sharon I."/>
            <person name="Castelle C.J."/>
            <person name="Singh A."/>
            <person name="Wilkins M.J."/>
            <person name="Williams K.H."/>
            <person name="Banfield J.F."/>
        </authorList>
    </citation>
    <scope>NUCLEOTIDE SEQUENCE [LARGE SCALE GENOMIC DNA]</scope>
</reference>
<dbReference type="CDD" id="cd04317">
    <property type="entry name" value="EcAspRS_like_N"/>
    <property type="match status" value="1"/>
</dbReference>
<dbReference type="InterPro" id="IPR004524">
    <property type="entry name" value="Asp-tRNA-ligase_1"/>
</dbReference>
<dbReference type="Gene3D" id="2.40.50.140">
    <property type="entry name" value="Nucleic acid-binding proteins"/>
    <property type="match status" value="1"/>
</dbReference>
<keyword evidence="5 6" id="KW-0030">Aminoacyl-tRNA synthetase</keyword>
<dbReference type="PRINTS" id="PR01042">
    <property type="entry name" value="TRNASYNTHASP"/>
</dbReference>
<dbReference type="HAMAP" id="MF_00044">
    <property type="entry name" value="Asp_tRNA_synth_type1"/>
    <property type="match status" value="1"/>
</dbReference>
<protein>
    <recommendedName>
        <fullName evidence="6">Aspartate--tRNA(Asp/Asn) ligase</fullName>
        <ecNumber evidence="6">6.1.1.23</ecNumber>
    </recommendedName>
    <alternativeName>
        <fullName evidence="6">Aspartyl-tRNA synthetase</fullName>
        <shortName evidence="6">AspRS</shortName>
    </alternativeName>
    <alternativeName>
        <fullName evidence="6">Non-discriminating aspartyl-tRNA synthetase</fullName>
        <shortName evidence="6">ND-AspRS</shortName>
    </alternativeName>
</protein>
<evidence type="ECO:0000256" key="2">
    <source>
        <dbReference type="ARBA" id="ARBA00022741"/>
    </source>
</evidence>
<evidence type="ECO:0000256" key="1">
    <source>
        <dbReference type="ARBA" id="ARBA00022598"/>
    </source>
</evidence>
<feature type="binding site" evidence="6">
    <location>
        <position position="218"/>
    </location>
    <ligand>
        <name>L-aspartate</name>
        <dbReference type="ChEBI" id="CHEBI:29991"/>
    </ligand>
</feature>
<keyword evidence="6" id="KW-0963">Cytoplasm</keyword>
<dbReference type="Pfam" id="PF00152">
    <property type="entry name" value="tRNA-synt_2"/>
    <property type="match status" value="1"/>
</dbReference>
<evidence type="ECO:0000259" key="7">
    <source>
        <dbReference type="PROSITE" id="PS50862"/>
    </source>
</evidence>
<feature type="binding site" evidence="6">
    <location>
        <position position="360"/>
    </location>
    <ligand>
        <name>ATP</name>
        <dbReference type="ChEBI" id="CHEBI:30616"/>
    </ligand>
</feature>
<feature type="binding site" evidence="6">
    <location>
        <position position="227"/>
    </location>
    <ligand>
        <name>ATP</name>
        <dbReference type="ChEBI" id="CHEBI:30616"/>
    </ligand>
</feature>
<dbReference type="InterPro" id="IPR047089">
    <property type="entry name" value="Asp-tRNA-ligase_1_N"/>
</dbReference>
<dbReference type="SUPFAM" id="SSF50249">
    <property type="entry name" value="Nucleic acid-binding proteins"/>
    <property type="match status" value="1"/>
</dbReference>
<organism evidence="8 9">
    <name type="scientific">Candidatus Wolfebacteria bacterium GW2011_GWC2_39_22</name>
    <dbReference type="NCBI Taxonomy" id="1619013"/>
    <lineage>
        <taxon>Bacteria</taxon>
        <taxon>Candidatus Wolfeibacteriota</taxon>
    </lineage>
</organism>
<dbReference type="EMBL" id="LBWR01000002">
    <property type="protein sequence ID" value="KKR12288.1"/>
    <property type="molecule type" value="Genomic_DNA"/>
</dbReference>
<dbReference type="CDD" id="cd00777">
    <property type="entry name" value="AspRS_core"/>
    <property type="match status" value="1"/>
</dbReference>
<proteinExistence type="inferred from homology"/>
<dbReference type="NCBIfam" id="TIGR00459">
    <property type="entry name" value="aspS_bact"/>
    <property type="match status" value="1"/>
</dbReference>
<sequence>MRTLIREIITKEGETVVLEGWVRNRRDHGKLIFIDIKDRSGMAQVVFLPKPEEVHTIAAELRSEWVIRLTGKVNKRPDNMVNADQEFGAYEILAEGLEILNKAEDLPIPIDTDGREISEEARMKYRAFDLRRERMEKNMKMRAKVVHFFRTFLSDLDFIEVETPILGKATPEGSRDYLVPSRIYPGKCYALPQSPQQYKQLLMVAGLERYFQIARCFRDEDTRGDRQPEFTQLDMEMSFVKREDVMKVVEDMLIKLVQTHYPEKRIQQIPFPQITYKESMEKYGNDRPDIREDKNDPNLLAFCWVLDFPFFEKDEEDGGWTFTHNPFSAPQPEFVESLMNKENIADILTTQYDIVLNGYEIGGGSIRNHRPEALRKVLEIMGFSDEKIQSDYGHMLDAFKLGAPPHGGIAPGVDRIVMLLQGEPNIREVIAFPKTGDGRDLMMEAPTEFTEKQLTELQIKVEKKK</sequence>
<accession>A0A0G0NA06</accession>
<dbReference type="SUPFAM" id="SSF55681">
    <property type="entry name" value="Class II aaRS and biotin synthetases"/>
    <property type="match status" value="1"/>
</dbReference>
<dbReference type="AlphaFoldDB" id="A0A0G0NA06"/>
<keyword evidence="3 6" id="KW-0067">ATP-binding</keyword>
<comment type="subcellular location">
    <subcellularLocation>
        <location evidence="6">Cytoplasm</location>
    </subcellularLocation>
</comment>
<dbReference type="InterPro" id="IPR004364">
    <property type="entry name" value="Aa-tRNA-synt_II"/>
</dbReference>
<feature type="region of interest" description="Aspartate" evidence="6">
    <location>
        <begin position="196"/>
        <end position="199"/>
    </location>
</feature>
<comment type="caution">
    <text evidence="6">Lacks conserved residue(s) required for the propagation of feature annotation.</text>
</comment>
<comment type="similarity">
    <text evidence="6">Belongs to the class-II aminoacyl-tRNA synthetase family. Type 1 subfamily.</text>
</comment>
<dbReference type="InterPro" id="IPR047090">
    <property type="entry name" value="AspRS_core"/>
</dbReference>
<dbReference type="PANTHER" id="PTHR22594">
    <property type="entry name" value="ASPARTYL/LYSYL-TRNA SYNTHETASE"/>
    <property type="match status" value="1"/>
</dbReference>
<comment type="subunit">
    <text evidence="6">Homodimer.</text>
</comment>
<dbReference type="Proteomes" id="UP000034665">
    <property type="component" value="Unassembled WGS sequence"/>
</dbReference>
<dbReference type="PROSITE" id="PS50862">
    <property type="entry name" value="AA_TRNA_LIGASE_II"/>
    <property type="match status" value="1"/>
</dbReference>
<keyword evidence="4 6" id="KW-0648">Protein biosynthesis</keyword>
<dbReference type="GO" id="GO:0005524">
    <property type="term" value="F:ATP binding"/>
    <property type="evidence" value="ECO:0007669"/>
    <property type="project" value="UniProtKB-UniRule"/>
</dbReference>
<keyword evidence="1 6" id="KW-0436">Ligase</keyword>
<name>A0A0G0NA06_9BACT</name>
<evidence type="ECO:0000256" key="5">
    <source>
        <dbReference type="ARBA" id="ARBA00023146"/>
    </source>
</evidence>
<dbReference type="GO" id="GO:0050560">
    <property type="term" value="F:aspartate-tRNA(Asn) ligase activity"/>
    <property type="evidence" value="ECO:0007669"/>
    <property type="project" value="UniProtKB-EC"/>
</dbReference>
<dbReference type="InterPro" id="IPR012340">
    <property type="entry name" value="NA-bd_OB-fold"/>
</dbReference>
<dbReference type="InterPro" id="IPR006195">
    <property type="entry name" value="aa-tRNA-synth_II"/>
</dbReference>
<comment type="function">
    <text evidence="6">Aspartyl-tRNA synthetase with relaxed tRNA specificity since it is able to aspartylate not only its cognate tRNA(Asp) but also tRNA(Asn). Reaction proceeds in two steps: L-aspartate is first activated by ATP to form Asp-AMP and then transferred to the acceptor end of tRNA(Asp/Asn).</text>
</comment>
<dbReference type="InterPro" id="IPR045864">
    <property type="entry name" value="aa-tRNA-synth_II/BPL/LPL"/>
</dbReference>
<feature type="site" description="Important for tRNA non-discrimination" evidence="6">
    <location>
        <position position="28"/>
    </location>
</feature>
<evidence type="ECO:0000313" key="9">
    <source>
        <dbReference type="Proteomes" id="UP000034665"/>
    </source>
</evidence>
<feature type="binding site" evidence="6">
    <location>
        <position position="367"/>
    </location>
    <ligand>
        <name>L-aspartate</name>
        <dbReference type="ChEBI" id="CHEBI:29991"/>
    </ligand>
</feature>
<keyword evidence="2 6" id="KW-0547">Nucleotide-binding</keyword>
<dbReference type="GO" id="GO:0005737">
    <property type="term" value="C:cytoplasm"/>
    <property type="evidence" value="ECO:0007669"/>
    <property type="project" value="UniProtKB-SubCell"/>
</dbReference>
<dbReference type="PANTHER" id="PTHR22594:SF5">
    <property type="entry name" value="ASPARTATE--TRNA LIGASE, MITOCHONDRIAL"/>
    <property type="match status" value="1"/>
</dbReference>
<dbReference type="GO" id="GO:0003676">
    <property type="term" value="F:nucleic acid binding"/>
    <property type="evidence" value="ECO:0007669"/>
    <property type="project" value="InterPro"/>
</dbReference>
<gene>
    <name evidence="6" type="primary">aspS</name>
    <name evidence="8" type="ORF">UT41_C0002G0062</name>
</gene>
<evidence type="ECO:0000256" key="3">
    <source>
        <dbReference type="ARBA" id="ARBA00022840"/>
    </source>
</evidence>
<dbReference type="Pfam" id="PF01336">
    <property type="entry name" value="tRNA_anti-codon"/>
    <property type="match status" value="1"/>
</dbReference>
<dbReference type="PATRIC" id="fig|1619013.3.peg.714"/>
<dbReference type="InterPro" id="IPR002312">
    <property type="entry name" value="Asp/Asn-tRNA-synth_IIb"/>
</dbReference>
<feature type="binding site" evidence="6">
    <location>
        <begin position="412"/>
        <end position="415"/>
    </location>
    <ligand>
        <name>ATP</name>
        <dbReference type="ChEBI" id="CHEBI:30616"/>
    </ligand>
</feature>
<dbReference type="Gene3D" id="3.30.930.10">
    <property type="entry name" value="Bira Bifunctional Protein, Domain 2"/>
    <property type="match status" value="1"/>
</dbReference>
<dbReference type="GO" id="GO:0006422">
    <property type="term" value="P:aspartyl-tRNA aminoacylation"/>
    <property type="evidence" value="ECO:0007669"/>
    <property type="project" value="UniProtKB-UniRule"/>
</dbReference>
<dbReference type="InterPro" id="IPR004365">
    <property type="entry name" value="NA-bd_OB_tRNA"/>
</dbReference>
<feature type="binding site" evidence="6">
    <location>
        <position position="172"/>
    </location>
    <ligand>
        <name>L-aspartate</name>
        <dbReference type="ChEBI" id="CHEBI:29991"/>
    </ligand>
</feature>
<evidence type="ECO:0000313" key="8">
    <source>
        <dbReference type="EMBL" id="KKR12288.1"/>
    </source>
</evidence>
<comment type="caution">
    <text evidence="8">The sequence shown here is derived from an EMBL/GenBank/DDBJ whole genome shotgun (WGS) entry which is preliminary data.</text>
</comment>
<dbReference type="STRING" id="1619013.UT41_C0002G0062"/>
<feature type="binding site" evidence="6">
    <location>
        <position position="324"/>
    </location>
    <ligand>
        <name>L-aspartate</name>
        <dbReference type="ChEBI" id="CHEBI:29991"/>
    </ligand>
</feature>
<evidence type="ECO:0000256" key="4">
    <source>
        <dbReference type="ARBA" id="ARBA00022917"/>
    </source>
</evidence>
<dbReference type="EC" id="6.1.1.23" evidence="6"/>
<evidence type="ECO:0000256" key="6">
    <source>
        <dbReference type="HAMAP-Rule" id="MF_00044"/>
    </source>
</evidence>
<comment type="catalytic activity">
    <reaction evidence="6">
        <text>tRNA(Asx) + L-aspartate + ATP = L-aspartyl-tRNA(Asx) + AMP + diphosphate</text>
        <dbReference type="Rhea" id="RHEA:18349"/>
        <dbReference type="Rhea" id="RHEA-COMP:9710"/>
        <dbReference type="Rhea" id="RHEA-COMP:9711"/>
        <dbReference type="ChEBI" id="CHEBI:29991"/>
        <dbReference type="ChEBI" id="CHEBI:30616"/>
        <dbReference type="ChEBI" id="CHEBI:33019"/>
        <dbReference type="ChEBI" id="CHEBI:78442"/>
        <dbReference type="ChEBI" id="CHEBI:78516"/>
        <dbReference type="ChEBI" id="CHEBI:456215"/>
        <dbReference type="EC" id="6.1.1.23"/>
    </reaction>
</comment>
<dbReference type="GO" id="GO:0004815">
    <property type="term" value="F:aspartate-tRNA ligase activity"/>
    <property type="evidence" value="ECO:0007669"/>
    <property type="project" value="UniProtKB-UniRule"/>
</dbReference>
<feature type="binding site" evidence="6">
    <location>
        <begin position="218"/>
        <end position="220"/>
    </location>
    <ligand>
        <name>ATP</name>
        <dbReference type="ChEBI" id="CHEBI:30616"/>
    </ligand>
</feature>